<dbReference type="RefSeq" id="WP_238895267.1">
    <property type="nucleotide sequence ID" value="NZ_JAKOGG010000003.1"/>
</dbReference>
<feature type="domain" description="M23ase beta-sheet core" evidence="1">
    <location>
        <begin position="50"/>
        <end position="137"/>
    </location>
</feature>
<proteinExistence type="predicted"/>
<gene>
    <name evidence="2" type="ORF">L9G74_05335</name>
</gene>
<keyword evidence="3" id="KW-1185">Reference proteome</keyword>
<sequence length="171" mass="18876">MIKRILLLLGVVILLGFAIPEPRVIPVEHATSADWNSNTFWYEPWGTSGVHKGIDIFAKQGTTVQSASHQLILYQGQWSKGGNVVLALGPKWRLHYYAHLASIDTDGRYFVASGSKIGTVGATGNAQGKPPHLHYSIVSLVPYFWLIDATSQGYKKAFYLNPISYLTDNNS</sequence>
<dbReference type="CDD" id="cd12797">
    <property type="entry name" value="M23_peptidase"/>
    <property type="match status" value="1"/>
</dbReference>
<dbReference type="InterPro" id="IPR011055">
    <property type="entry name" value="Dup_hybrid_motif"/>
</dbReference>
<protein>
    <submittedName>
        <fullName evidence="2">M23 family metallopeptidase</fullName>
    </submittedName>
</protein>
<dbReference type="Pfam" id="PF01551">
    <property type="entry name" value="Peptidase_M23"/>
    <property type="match status" value="1"/>
</dbReference>
<organism evidence="2 3">
    <name type="scientific">Shewanella electrica</name>
    <dbReference type="NCBI Taxonomy" id="515560"/>
    <lineage>
        <taxon>Bacteria</taxon>
        <taxon>Pseudomonadati</taxon>
        <taxon>Pseudomonadota</taxon>
        <taxon>Gammaproteobacteria</taxon>
        <taxon>Alteromonadales</taxon>
        <taxon>Shewanellaceae</taxon>
        <taxon>Shewanella</taxon>
    </lineage>
</organism>
<dbReference type="InterPro" id="IPR016047">
    <property type="entry name" value="M23ase_b-sheet_dom"/>
</dbReference>
<dbReference type="EMBL" id="JAKOGG010000003">
    <property type="protein sequence ID" value="MCS4555855.1"/>
    <property type="molecule type" value="Genomic_DNA"/>
</dbReference>
<dbReference type="InterPro" id="IPR050570">
    <property type="entry name" value="Cell_wall_metabolism_enzyme"/>
</dbReference>
<dbReference type="PANTHER" id="PTHR21666">
    <property type="entry name" value="PEPTIDASE-RELATED"/>
    <property type="match status" value="1"/>
</dbReference>
<dbReference type="Gene3D" id="2.70.70.10">
    <property type="entry name" value="Glucose Permease (Domain IIA)"/>
    <property type="match status" value="1"/>
</dbReference>
<reference evidence="2 3" key="1">
    <citation type="submission" date="2022-02" db="EMBL/GenBank/DDBJ databases">
        <authorList>
            <person name="Zhuang L."/>
        </authorList>
    </citation>
    <scope>NUCLEOTIDE SEQUENCE [LARGE SCALE GENOMIC DNA]</scope>
    <source>
        <strain evidence="2 3">C32</strain>
    </source>
</reference>
<evidence type="ECO:0000313" key="3">
    <source>
        <dbReference type="Proteomes" id="UP001201549"/>
    </source>
</evidence>
<dbReference type="Proteomes" id="UP001201549">
    <property type="component" value="Unassembled WGS sequence"/>
</dbReference>
<dbReference type="PANTHER" id="PTHR21666:SF268">
    <property type="entry name" value="PEPTIDASE M23 DOMAIN-CONTAINING PROTEIN"/>
    <property type="match status" value="1"/>
</dbReference>
<evidence type="ECO:0000259" key="1">
    <source>
        <dbReference type="Pfam" id="PF01551"/>
    </source>
</evidence>
<reference evidence="3" key="2">
    <citation type="submission" date="2023-07" db="EMBL/GenBank/DDBJ databases">
        <title>Shewanella mangrovi sp. nov., an acetaldehyde- degrading bacterium isolated from mangrove sediment.</title>
        <authorList>
            <person name="Liu Y."/>
        </authorList>
    </citation>
    <scope>NUCLEOTIDE SEQUENCE [LARGE SCALE GENOMIC DNA]</scope>
    <source>
        <strain evidence="3">C32</strain>
    </source>
</reference>
<dbReference type="SUPFAM" id="SSF51261">
    <property type="entry name" value="Duplicated hybrid motif"/>
    <property type="match status" value="1"/>
</dbReference>
<accession>A0ABT2FJL9</accession>
<comment type="caution">
    <text evidence="2">The sequence shown here is derived from an EMBL/GenBank/DDBJ whole genome shotgun (WGS) entry which is preliminary data.</text>
</comment>
<evidence type="ECO:0000313" key="2">
    <source>
        <dbReference type="EMBL" id="MCS4555855.1"/>
    </source>
</evidence>
<name>A0ABT2FJL9_9GAMM</name>